<sequence length="895" mass="98542">MSPNAPVPGVSGLDWPAKILAQIPDRRNHAKFWEDGFNTGVQVLEDGRLDIKVRQDDPNLAGLLHHLQNHPHDLPPRRESVIPFSEKERLHPLHLNIVIHVVGSRGDVQPFIALGKELKRHGHRVRLATHLDFKDFVNENGLEFFSIGGDPGELMAFMVKNPGLLPDLRTIRSGAIARRRQEMKEIFSGCWRSCHEMGDGTGEQQTIDNPWSETVDYQSRPFVADAIIANPPSYAHISCAEKLGVPLHMMFTMPWSPTQYFPHPLAQVRARNAKRSVANFASYTIVEMMIWEGLGDLINKFRKRLLGLDPLDGSRAPSLVPRLKIPYSYLWSPSLLPKPDDWGENVDVCGFSFLSSGSDYRPPEDLEVFLNEGPAPIYIGFGSIVVDDAAKLTRTVFDAVKETGHRALVAKGWGNIGSEEVDVPDNIFLIGNCPHDWLFQRVSCVIHHGGAGTTAAGLALGRPTVVIPFFGDQQFWGNIIARAGAGPEPVPWKQLTTEKLKDAINKALESSTLERADEIGKNMKSEDGVASAVHCFYRHLDLDNLRCSICPDRPAAWQIRHSDIRLSAFAATVLVEAGFLKPFNVELYRPQEYNTHRDPKGPLSAGAGVLYSAISAFIGNIRDIPTGFVGATREAGQNQAYDNLDAHGPQNQPEHEPEPEQVPEVESGPGPEESDADAENADLDEPEHNRNGEDITRKLTTTTTATSKEKRKERRAEALSDVGYRAGQCAKHVIDWAIMLPGDITLSLSKGFHNAPKLYHDRMVEAFPKVMGIRSGFRAAGTEFTSGFYQGLTGLITQPHAGLQRSGPTGLLKGVGKGIGGVVLKPAAGIWGLAGYPLDGIHKNLRKSLSRSSSKHFIAARIAQGIEEMCASGTEERAHVIRVWHGMEDAQRGHD</sequence>
<dbReference type="OrthoDB" id="5835829at2759"/>
<gene>
    <name evidence="7" type="ORF">ASPGLDRAFT_125701</name>
</gene>
<feature type="domain" description="Erythromycin biosynthesis protein CIII-like C-terminal" evidence="6">
    <location>
        <begin position="418"/>
        <end position="525"/>
    </location>
</feature>
<evidence type="ECO:0000256" key="1">
    <source>
        <dbReference type="ARBA" id="ARBA00004184"/>
    </source>
</evidence>
<dbReference type="InterPro" id="IPR010610">
    <property type="entry name" value="EryCIII-like_C"/>
</dbReference>
<dbReference type="PANTHER" id="PTHR48050:SF13">
    <property type="entry name" value="STEROL 3-BETA-GLUCOSYLTRANSFERASE UGT80A2"/>
    <property type="match status" value="1"/>
</dbReference>
<comment type="subcellular location">
    <subcellularLocation>
        <location evidence="1">Endomembrane system</location>
        <topology evidence="1">Peripheral membrane protein</topology>
    </subcellularLocation>
</comment>
<dbReference type="STRING" id="1160497.A0A1L9VL62"/>
<dbReference type="Gene3D" id="3.40.50.2000">
    <property type="entry name" value="Glycogen Phosphorylase B"/>
    <property type="match status" value="2"/>
</dbReference>
<feature type="compositionally biased region" description="Basic and acidic residues" evidence="4">
    <location>
        <begin position="707"/>
        <end position="718"/>
    </location>
</feature>
<keyword evidence="3" id="KW-0443">Lipid metabolism</keyword>
<accession>A0A1L9VL62</accession>
<dbReference type="PANTHER" id="PTHR48050">
    <property type="entry name" value="STEROL 3-BETA-GLUCOSYLTRANSFERASE"/>
    <property type="match status" value="1"/>
</dbReference>
<protein>
    <submittedName>
        <fullName evidence="7">Uncharacterized protein</fullName>
    </submittedName>
</protein>
<dbReference type="CDD" id="cd03784">
    <property type="entry name" value="GT1_Gtf-like"/>
    <property type="match status" value="1"/>
</dbReference>
<dbReference type="GO" id="GO:0016906">
    <property type="term" value="F:sterol 3-beta-glucosyltransferase activity"/>
    <property type="evidence" value="ECO:0007669"/>
    <property type="project" value="UniProtKB-ARBA"/>
</dbReference>
<evidence type="ECO:0000256" key="3">
    <source>
        <dbReference type="ARBA" id="ARBA00023098"/>
    </source>
</evidence>
<keyword evidence="8" id="KW-1185">Reference proteome</keyword>
<dbReference type="GeneID" id="34456844"/>
<feature type="compositionally biased region" description="Acidic residues" evidence="4">
    <location>
        <begin position="672"/>
        <end position="685"/>
    </location>
</feature>
<dbReference type="InterPro" id="IPR050426">
    <property type="entry name" value="Glycosyltransferase_28"/>
</dbReference>
<dbReference type="Pfam" id="PF06722">
    <property type="entry name" value="EryCIII-like_C"/>
    <property type="match status" value="1"/>
</dbReference>
<dbReference type="GO" id="GO:0006629">
    <property type="term" value="P:lipid metabolic process"/>
    <property type="evidence" value="ECO:0007669"/>
    <property type="project" value="UniProtKB-KW"/>
</dbReference>
<dbReference type="FunFam" id="3.40.50.2000:FF:000100">
    <property type="entry name" value="Glycosyltransferase family 1 protein"/>
    <property type="match status" value="1"/>
</dbReference>
<dbReference type="GO" id="GO:0012505">
    <property type="term" value="C:endomembrane system"/>
    <property type="evidence" value="ECO:0007669"/>
    <property type="project" value="UniProtKB-SubCell"/>
</dbReference>
<dbReference type="Pfam" id="PF03033">
    <property type="entry name" value="Glyco_transf_28"/>
    <property type="match status" value="1"/>
</dbReference>
<evidence type="ECO:0000256" key="2">
    <source>
        <dbReference type="ARBA" id="ARBA00022679"/>
    </source>
</evidence>
<dbReference type="Proteomes" id="UP000184300">
    <property type="component" value="Unassembled WGS sequence"/>
</dbReference>
<dbReference type="GO" id="GO:0005975">
    <property type="term" value="P:carbohydrate metabolic process"/>
    <property type="evidence" value="ECO:0007669"/>
    <property type="project" value="InterPro"/>
</dbReference>
<evidence type="ECO:0000256" key="4">
    <source>
        <dbReference type="SAM" id="MobiDB-lite"/>
    </source>
</evidence>
<dbReference type="SUPFAM" id="SSF53756">
    <property type="entry name" value="UDP-Glycosyltransferase/glycogen phosphorylase"/>
    <property type="match status" value="1"/>
</dbReference>
<organism evidence="7 8">
    <name type="scientific">Aspergillus glaucus CBS 516.65</name>
    <dbReference type="NCBI Taxonomy" id="1160497"/>
    <lineage>
        <taxon>Eukaryota</taxon>
        <taxon>Fungi</taxon>
        <taxon>Dikarya</taxon>
        <taxon>Ascomycota</taxon>
        <taxon>Pezizomycotina</taxon>
        <taxon>Eurotiomycetes</taxon>
        <taxon>Eurotiomycetidae</taxon>
        <taxon>Eurotiales</taxon>
        <taxon>Aspergillaceae</taxon>
        <taxon>Aspergillus</taxon>
        <taxon>Aspergillus subgen. Aspergillus</taxon>
    </lineage>
</organism>
<feature type="compositionally biased region" description="Basic and acidic residues" evidence="4">
    <location>
        <begin position="686"/>
        <end position="697"/>
    </location>
</feature>
<feature type="domain" description="Glycosyltransferase family 28 N-terminal" evidence="5">
    <location>
        <begin position="97"/>
        <end position="166"/>
    </location>
</feature>
<reference evidence="8" key="1">
    <citation type="journal article" date="2017" name="Genome Biol.">
        <title>Comparative genomics reveals high biological diversity and specific adaptations in the industrially and medically important fungal genus Aspergillus.</title>
        <authorList>
            <person name="de Vries R.P."/>
            <person name="Riley R."/>
            <person name="Wiebenga A."/>
            <person name="Aguilar-Osorio G."/>
            <person name="Amillis S."/>
            <person name="Uchima C.A."/>
            <person name="Anderluh G."/>
            <person name="Asadollahi M."/>
            <person name="Askin M."/>
            <person name="Barry K."/>
            <person name="Battaglia E."/>
            <person name="Bayram O."/>
            <person name="Benocci T."/>
            <person name="Braus-Stromeyer S.A."/>
            <person name="Caldana C."/>
            <person name="Canovas D."/>
            <person name="Cerqueira G.C."/>
            <person name="Chen F."/>
            <person name="Chen W."/>
            <person name="Choi C."/>
            <person name="Clum A."/>
            <person name="Dos Santos R.A."/>
            <person name="Damasio A.R."/>
            <person name="Diallinas G."/>
            <person name="Emri T."/>
            <person name="Fekete E."/>
            <person name="Flipphi M."/>
            <person name="Freyberg S."/>
            <person name="Gallo A."/>
            <person name="Gournas C."/>
            <person name="Habgood R."/>
            <person name="Hainaut M."/>
            <person name="Harispe M.L."/>
            <person name="Henrissat B."/>
            <person name="Hilden K.S."/>
            <person name="Hope R."/>
            <person name="Hossain A."/>
            <person name="Karabika E."/>
            <person name="Karaffa L."/>
            <person name="Karanyi Z."/>
            <person name="Krasevec N."/>
            <person name="Kuo A."/>
            <person name="Kusch H."/>
            <person name="LaButti K."/>
            <person name="Lagendijk E.L."/>
            <person name="Lapidus A."/>
            <person name="Levasseur A."/>
            <person name="Lindquist E."/>
            <person name="Lipzen A."/>
            <person name="Logrieco A.F."/>
            <person name="MacCabe A."/>
            <person name="Maekelae M.R."/>
            <person name="Malavazi I."/>
            <person name="Melin P."/>
            <person name="Meyer V."/>
            <person name="Mielnichuk N."/>
            <person name="Miskei M."/>
            <person name="Molnar A.P."/>
            <person name="Mule G."/>
            <person name="Ngan C.Y."/>
            <person name="Orejas M."/>
            <person name="Orosz E."/>
            <person name="Ouedraogo J.P."/>
            <person name="Overkamp K.M."/>
            <person name="Park H.-S."/>
            <person name="Perrone G."/>
            <person name="Piumi F."/>
            <person name="Punt P.J."/>
            <person name="Ram A.F."/>
            <person name="Ramon A."/>
            <person name="Rauscher S."/>
            <person name="Record E."/>
            <person name="Riano-Pachon D.M."/>
            <person name="Robert V."/>
            <person name="Roehrig J."/>
            <person name="Ruller R."/>
            <person name="Salamov A."/>
            <person name="Salih N.S."/>
            <person name="Samson R.A."/>
            <person name="Sandor E."/>
            <person name="Sanguinetti M."/>
            <person name="Schuetze T."/>
            <person name="Sepcic K."/>
            <person name="Shelest E."/>
            <person name="Sherlock G."/>
            <person name="Sophianopoulou V."/>
            <person name="Squina F.M."/>
            <person name="Sun H."/>
            <person name="Susca A."/>
            <person name="Todd R.B."/>
            <person name="Tsang A."/>
            <person name="Unkles S.E."/>
            <person name="van de Wiele N."/>
            <person name="van Rossen-Uffink D."/>
            <person name="Oliveira J.V."/>
            <person name="Vesth T.C."/>
            <person name="Visser J."/>
            <person name="Yu J.-H."/>
            <person name="Zhou M."/>
            <person name="Andersen M.R."/>
            <person name="Archer D.B."/>
            <person name="Baker S.E."/>
            <person name="Benoit I."/>
            <person name="Brakhage A.A."/>
            <person name="Braus G.H."/>
            <person name="Fischer R."/>
            <person name="Frisvad J.C."/>
            <person name="Goldman G.H."/>
            <person name="Houbraken J."/>
            <person name="Oakley B."/>
            <person name="Pocsi I."/>
            <person name="Scazzocchio C."/>
            <person name="Seiboth B."/>
            <person name="vanKuyk P.A."/>
            <person name="Wortman J."/>
            <person name="Dyer P.S."/>
            <person name="Grigoriev I.V."/>
        </authorList>
    </citation>
    <scope>NUCLEOTIDE SEQUENCE [LARGE SCALE GENOMIC DNA]</scope>
    <source>
        <strain evidence="8">CBS 516.65</strain>
    </source>
</reference>
<dbReference type="EMBL" id="KV878896">
    <property type="protein sequence ID" value="OJJ84620.1"/>
    <property type="molecule type" value="Genomic_DNA"/>
</dbReference>
<feature type="region of interest" description="Disordered" evidence="4">
    <location>
        <begin position="641"/>
        <end position="718"/>
    </location>
</feature>
<evidence type="ECO:0000313" key="8">
    <source>
        <dbReference type="Proteomes" id="UP000184300"/>
    </source>
</evidence>
<proteinExistence type="predicted"/>
<dbReference type="AlphaFoldDB" id="A0A1L9VL62"/>
<evidence type="ECO:0000313" key="7">
    <source>
        <dbReference type="EMBL" id="OJJ84620.1"/>
    </source>
</evidence>
<dbReference type="InterPro" id="IPR002213">
    <property type="entry name" value="UDP_glucos_trans"/>
</dbReference>
<evidence type="ECO:0000259" key="5">
    <source>
        <dbReference type="Pfam" id="PF03033"/>
    </source>
</evidence>
<keyword evidence="2" id="KW-0808">Transferase</keyword>
<name>A0A1L9VL62_ASPGL</name>
<dbReference type="RefSeq" id="XP_022401318.1">
    <property type="nucleotide sequence ID" value="XM_022540583.1"/>
</dbReference>
<evidence type="ECO:0000259" key="6">
    <source>
        <dbReference type="Pfam" id="PF06722"/>
    </source>
</evidence>
<dbReference type="VEuPathDB" id="FungiDB:ASPGLDRAFT_125701"/>
<dbReference type="FunFam" id="3.40.50.2000:FF:000009">
    <property type="entry name" value="Sterol 3-beta-glucosyltransferase UGT80A2"/>
    <property type="match status" value="1"/>
</dbReference>
<dbReference type="InterPro" id="IPR004276">
    <property type="entry name" value="GlycoTrans_28_N"/>
</dbReference>